<evidence type="ECO:0000256" key="3">
    <source>
        <dbReference type="ARBA" id="ARBA00022490"/>
    </source>
</evidence>
<dbReference type="SMART" id="SM01041">
    <property type="entry name" value="BRO1"/>
    <property type="match status" value="1"/>
</dbReference>
<dbReference type="Gene3D" id="1.25.40.280">
    <property type="entry name" value="alix/aip1 like domains"/>
    <property type="match status" value="1"/>
</dbReference>
<dbReference type="Proteomes" id="UP001378960">
    <property type="component" value="Unassembled WGS sequence"/>
</dbReference>
<sequence length="818" mass="93481">MSTFVYLPLKKTTDIDWESSLNTFLTSTFGRSFTSEISPSIKTLNKLRLDIQHSSIKDSDVSLSIYADYISQLNSLGLRLPMDIMLRSSKLEFSWSEIDSSSDGEYFQQKSISYEKACILFNFAASYLYLGIDSSSRIDWKSSVSFFTKAAGIFEFISTHFLHAPTEDLKVENIKGLYKLSLAQAYECFFWNYMQTSETTKHSLAARLSEGISVILKQANTYFDKTSINLGFNDLIEFKINYFHSLALYHYAQNYAELNKIGFGLRVLKSTKIYIAKCIGLKNKSNKKTVLEPTFIQLAIELEKDILAKEKEWEKDNELIYNQVLPPSTDVPTIKAMNPCKPVDFEKHLKEFGCKDLFFKIIPMEAHKGMSIYSEKQAEILRLYSEKVLIANQEIKSVFEFSKLPSSLVEIENLFRDSNPVLKEEDREKEVEYPRVLAMAHEVESSKTVDFKFYLTENNNKKEQITKSFSKADELLLQDEKNMLVKGLPESTELYSLKEKITKLRRSLMEASISDSKLESLLKQYEEEIGVLRGGTESVQKWLDKSDKESTLVQQVSLLDLDDNDSKSSEFDKKTAEQLIKTIYSKKKSLELLIDERDSTLEDLKQIMHNEDISSVLIKYNNASEGELDILFKEELEKYSNYTGRVDALISAQDGMIIDLKDSLRHLLDLDVIKKRTEEKKKERNTIRSRLSRLINAYDAWKLCAKGIPESNSFYSAFTEQTMKLVNQIHDIVNQRDLNVSRNSSISSSYTGNLGFGGYTRNNIAPPPPSYDTSTNSGVPPIVPALPSKPTNTGSGQPYTTPSVYDPSMYSQFGKDWK</sequence>
<evidence type="ECO:0000313" key="8">
    <source>
        <dbReference type="EMBL" id="GMM44747.1"/>
    </source>
</evidence>
<keyword evidence="9" id="KW-1185">Reference proteome</keyword>
<dbReference type="InterPro" id="IPR038499">
    <property type="entry name" value="BRO1_sf"/>
</dbReference>
<evidence type="ECO:0000313" key="9">
    <source>
        <dbReference type="Proteomes" id="UP001378960"/>
    </source>
</evidence>
<dbReference type="Pfam" id="PF03097">
    <property type="entry name" value="BRO1"/>
    <property type="match status" value="1"/>
</dbReference>
<keyword evidence="4" id="KW-0967">Endosome</keyword>
<dbReference type="Pfam" id="PF13949">
    <property type="entry name" value="ALIX_LYPXL_bnd"/>
    <property type="match status" value="1"/>
</dbReference>
<evidence type="ECO:0000259" key="7">
    <source>
        <dbReference type="PROSITE" id="PS51180"/>
    </source>
</evidence>
<comment type="caution">
    <text evidence="8">The sequence shown here is derived from an EMBL/GenBank/DDBJ whole genome shotgun (WGS) entry which is preliminary data.</text>
</comment>
<dbReference type="InterPro" id="IPR025304">
    <property type="entry name" value="ALIX_V_dom"/>
</dbReference>
<evidence type="ECO:0000256" key="4">
    <source>
        <dbReference type="ARBA" id="ARBA00022753"/>
    </source>
</evidence>
<proteinExistence type="predicted"/>
<feature type="compositionally biased region" description="Polar residues" evidence="6">
    <location>
        <begin position="789"/>
        <end position="803"/>
    </location>
</feature>
<evidence type="ECO:0000256" key="5">
    <source>
        <dbReference type="ARBA" id="ARBA00041284"/>
    </source>
</evidence>
<dbReference type="GO" id="GO:0043328">
    <property type="term" value="P:protein transport to vacuole involved in ubiquitin-dependent protein catabolic process via the multivesicular body sorting pathway"/>
    <property type="evidence" value="ECO:0007669"/>
    <property type="project" value="TreeGrafter"/>
</dbReference>
<evidence type="ECO:0000256" key="2">
    <source>
        <dbReference type="ARBA" id="ARBA00004496"/>
    </source>
</evidence>
<keyword evidence="3" id="KW-0963">Cytoplasm</keyword>
<comment type="subcellular location">
    <subcellularLocation>
        <location evidence="2">Cytoplasm</location>
    </subcellularLocation>
    <subcellularLocation>
        <location evidence="1">Endosome</location>
    </subcellularLocation>
</comment>
<reference evidence="8 9" key="1">
    <citation type="journal article" date="2023" name="Elife">
        <title>Identification of key yeast species and microbe-microbe interactions impacting larval growth of Drosophila in the wild.</title>
        <authorList>
            <person name="Mure A."/>
            <person name="Sugiura Y."/>
            <person name="Maeda R."/>
            <person name="Honda K."/>
            <person name="Sakurai N."/>
            <person name="Takahashi Y."/>
            <person name="Watada M."/>
            <person name="Katoh T."/>
            <person name="Gotoh A."/>
            <person name="Gotoh Y."/>
            <person name="Taniguchi I."/>
            <person name="Nakamura K."/>
            <person name="Hayashi T."/>
            <person name="Katayama T."/>
            <person name="Uemura T."/>
            <person name="Hattori Y."/>
        </authorList>
    </citation>
    <scope>NUCLEOTIDE SEQUENCE [LARGE SCALE GENOMIC DNA]</scope>
    <source>
        <strain evidence="8 9">PK-24</strain>
    </source>
</reference>
<dbReference type="PANTHER" id="PTHR23030">
    <property type="entry name" value="PCD6 INTERACTING PROTEIN-RELATED"/>
    <property type="match status" value="1"/>
</dbReference>
<accession>A0AAV5R0F3</accession>
<dbReference type="PANTHER" id="PTHR23030:SF30">
    <property type="entry name" value="TYROSINE-PROTEIN PHOSPHATASE NON-RECEPTOR TYPE 23"/>
    <property type="match status" value="1"/>
</dbReference>
<protein>
    <recommendedName>
        <fullName evidence="5">BRO domain-containing protein 1</fullName>
    </recommendedName>
</protein>
<dbReference type="PROSITE" id="PS51180">
    <property type="entry name" value="BRO1"/>
    <property type="match status" value="1"/>
</dbReference>
<evidence type="ECO:0000256" key="6">
    <source>
        <dbReference type="SAM" id="MobiDB-lite"/>
    </source>
</evidence>
<organism evidence="8 9">
    <name type="scientific">Pichia kluyveri</name>
    <name type="common">Yeast</name>
    <dbReference type="NCBI Taxonomy" id="36015"/>
    <lineage>
        <taxon>Eukaryota</taxon>
        <taxon>Fungi</taxon>
        <taxon>Dikarya</taxon>
        <taxon>Ascomycota</taxon>
        <taxon>Saccharomycotina</taxon>
        <taxon>Pichiomycetes</taxon>
        <taxon>Pichiales</taxon>
        <taxon>Pichiaceae</taxon>
        <taxon>Pichia</taxon>
    </lineage>
</organism>
<feature type="region of interest" description="Disordered" evidence="6">
    <location>
        <begin position="761"/>
        <end position="818"/>
    </location>
</feature>
<feature type="domain" description="BRO1" evidence="7">
    <location>
        <begin position="3"/>
        <end position="395"/>
    </location>
</feature>
<gene>
    <name evidence="8" type="ORF">DAPK24_013220</name>
</gene>
<dbReference type="GO" id="GO:0005768">
    <property type="term" value="C:endosome"/>
    <property type="evidence" value="ECO:0007669"/>
    <property type="project" value="UniProtKB-SubCell"/>
</dbReference>
<name>A0AAV5R0F3_PICKL</name>
<dbReference type="EMBL" id="BTGB01000001">
    <property type="protein sequence ID" value="GMM44747.1"/>
    <property type="molecule type" value="Genomic_DNA"/>
</dbReference>
<dbReference type="AlphaFoldDB" id="A0AAV5R0F3"/>
<dbReference type="Gene3D" id="1.20.120.560">
    <property type="entry name" value="alix/aip1 in complex with the ypdl late domain"/>
    <property type="match status" value="1"/>
</dbReference>
<dbReference type="InterPro" id="IPR004328">
    <property type="entry name" value="BRO1_dom"/>
</dbReference>
<dbReference type="Gene3D" id="1.20.140.50">
    <property type="entry name" value="alix/aip1 like domains"/>
    <property type="match status" value="1"/>
</dbReference>
<evidence type="ECO:0000256" key="1">
    <source>
        <dbReference type="ARBA" id="ARBA00004177"/>
    </source>
</evidence>